<dbReference type="InterPro" id="IPR046646">
    <property type="entry name" value="DUF6758"/>
</dbReference>
<reference evidence="1" key="1">
    <citation type="submission" date="2020-05" db="EMBL/GenBank/DDBJ databases">
        <authorList>
            <person name="Chiriac C."/>
            <person name="Salcher M."/>
            <person name="Ghai R."/>
            <person name="Kavagutti S V."/>
        </authorList>
    </citation>
    <scope>NUCLEOTIDE SEQUENCE</scope>
</reference>
<name>A0A6J7IHS3_9ZZZZ</name>
<sequence>MSSSWECADHGPVSALWSAVARPTGEAVRQLAGAPEGGVPLWSPLPLPGGWTLGGLGTATDPRTGVARATATAFGGPSPLGGPADLVVVAEEPGTGLGARVAGRPDVEPGDCAVGPPEAKVVAAGHLTALWRCDSADDRVAFVGEALGVWLWAVLWPPAAELVLLEHVELHDLRHDAHAQLDLPIGAPSPRLP</sequence>
<dbReference type="AlphaFoldDB" id="A0A6J7IHS3"/>
<protein>
    <submittedName>
        <fullName evidence="1">Unannotated protein</fullName>
    </submittedName>
</protein>
<evidence type="ECO:0000313" key="1">
    <source>
        <dbReference type="EMBL" id="CAB4929894.1"/>
    </source>
</evidence>
<accession>A0A6J7IHS3</accession>
<organism evidence="1">
    <name type="scientific">freshwater metagenome</name>
    <dbReference type="NCBI Taxonomy" id="449393"/>
    <lineage>
        <taxon>unclassified sequences</taxon>
        <taxon>metagenomes</taxon>
        <taxon>ecological metagenomes</taxon>
    </lineage>
</organism>
<dbReference type="EMBL" id="CAFBMQ010000353">
    <property type="protein sequence ID" value="CAB4929894.1"/>
    <property type="molecule type" value="Genomic_DNA"/>
</dbReference>
<gene>
    <name evidence="1" type="ORF">UFOPK3609_01879</name>
</gene>
<dbReference type="Pfam" id="PF20544">
    <property type="entry name" value="DUF6758"/>
    <property type="match status" value="1"/>
</dbReference>
<proteinExistence type="predicted"/>